<protein>
    <submittedName>
        <fullName evidence="2">Uncharacterized protein</fullName>
    </submittedName>
</protein>
<evidence type="ECO:0000313" key="3">
    <source>
        <dbReference type="Proteomes" id="UP000818624"/>
    </source>
</evidence>
<feature type="compositionally biased region" description="Polar residues" evidence="1">
    <location>
        <begin position="47"/>
        <end position="64"/>
    </location>
</feature>
<accession>A0ABY8EL29</accession>
<organism evidence="2 3">
    <name type="scientific">Malassezia furfur</name>
    <name type="common">Pityriasis versicolor infection agent</name>
    <name type="synonym">Pityrosporum furfur</name>
    <dbReference type="NCBI Taxonomy" id="55194"/>
    <lineage>
        <taxon>Eukaryota</taxon>
        <taxon>Fungi</taxon>
        <taxon>Dikarya</taxon>
        <taxon>Basidiomycota</taxon>
        <taxon>Ustilaginomycotina</taxon>
        <taxon>Malasseziomycetes</taxon>
        <taxon>Malasseziales</taxon>
        <taxon>Malasseziaceae</taxon>
        <taxon>Malassezia</taxon>
    </lineage>
</organism>
<proteinExistence type="predicted"/>
<dbReference type="Proteomes" id="UP000818624">
    <property type="component" value="Chromosome 1"/>
</dbReference>
<evidence type="ECO:0000313" key="2">
    <source>
        <dbReference type="EMBL" id="WFD46291.1"/>
    </source>
</evidence>
<feature type="compositionally biased region" description="Low complexity" evidence="1">
    <location>
        <begin position="101"/>
        <end position="112"/>
    </location>
</feature>
<feature type="compositionally biased region" description="Low complexity" evidence="1">
    <location>
        <begin position="125"/>
        <end position="134"/>
    </location>
</feature>
<gene>
    <name evidence="2" type="ORF">GLX27_000925</name>
</gene>
<dbReference type="EMBL" id="CP046234">
    <property type="protein sequence ID" value="WFD46291.1"/>
    <property type="molecule type" value="Genomic_DNA"/>
</dbReference>
<feature type="region of interest" description="Disordered" evidence="1">
    <location>
        <begin position="260"/>
        <end position="290"/>
    </location>
</feature>
<feature type="compositionally biased region" description="Low complexity" evidence="1">
    <location>
        <begin position="160"/>
        <end position="187"/>
    </location>
</feature>
<reference evidence="2 3" key="1">
    <citation type="journal article" date="2020" name="Elife">
        <title>Loss of centromere function drives karyotype evolution in closely related Malassezia species.</title>
        <authorList>
            <person name="Sankaranarayanan S.R."/>
            <person name="Ianiri G."/>
            <person name="Coelho M.A."/>
            <person name="Reza M.H."/>
            <person name="Thimmappa B.C."/>
            <person name="Ganguly P."/>
            <person name="Vadnala R.N."/>
            <person name="Sun S."/>
            <person name="Siddharthan R."/>
            <person name="Tellgren-Roth C."/>
            <person name="Dawson T.L."/>
            <person name="Heitman J."/>
            <person name="Sanyal K."/>
        </authorList>
    </citation>
    <scope>NUCLEOTIDE SEQUENCE [LARGE SCALE GENOMIC DNA]</scope>
    <source>
        <strain evidence="2">CBS14141</strain>
    </source>
</reference>
<feature type="region of interest" description="Disordered" evidence="1">
    <location>
        <begin position="1"/>
        <end position="134"/>
    </location>
</feature>
<feature type="region of interest" description="Disordered" evidence="1">
    <location>
        <begin position="146"/>
        <end position="220"/>
    </location>
</feature>
<name>A0ABY8EL29_MALFU</name>
<sequence length="308" mass="32592">MPMSHSDLDPAMRESHSGQPSLGRGEPYFASPVHQPFLQDVEIGMQPHSTKMPSEMSPSNSNWTEYHPGPAAQQMRQFQDEPPLMSQAPGGAETDVPPVPLDVVRPTSARTTSRAESRSVKSGLAPAPAVAEVPVASSDAYAEATAYPPYESTETPATNAPSVPVSTADVPVAPASPAAAQPVVSSSDTYAPAPRTPTSGAAPPISNETLARAPSAMPTQASLHRIATDSLDYEDAGTELQSPSSAYMWLPSHRFADREGSTVSRMGTGASYRPLARSDSVRQESAEEQEIGNKLWRTTGTLRVANES</sequence>
<feature type="compositionally biased region" description="Basic and acidic residues" evidence="1">
    <location>
        <begin position="1"/>
        <end position="16"/>
    </location>
</feature>
<keyword evidence="3" id="KW-1185">Reference proteome</keyword>
<evidence type="ECO:0000256" key="1">
    <source>
        <dbReference type="SAM" id="MobiDB-lite"/>
    </source>
</evidence>